<reference evidence="1 2" key="1">
    <citation type="journal article" date="2013" name="PLoS ONE">
        <title>Genomic Adaptation of the Lactobacillus casei Group.</title>
        <authorList>
            <person name="Toh H."/>
            <person name="Oshima K."/>
            <person name="Nakano A."/>
            <person name="Takahata M."/>
            <person name="Murakami M."/>
            <person name="Takaki T."/>
            <person name="Nishiyama H."/>
            <person name="Igimi S."/>
            <person name="Hattori M."/>
            <person name="Morita H."/>
        </authorList>
    </citation>
    <scope>NUCLEOTIDE SEQUENCE [LARGE SCALE GENOMIC DNA]</scope>
    <source>
        <strain evidence="1 2">ATCC 393</strain>
    </source>
</reference>
<protein>
    <submittedName>
        <fullName evidence="1">Uncharacterized protein</fullName>
    </submittedName>
</protein>
<sequence length="248" mass="27994">MTLYDADGHVVEEHFLEETLIQKIKHKVAHLSEAQLKYQMRMIKLAYLETHPPKLPIATTGVTRAAVTHAFIDQLMQNRLNELPDNYYGIQIQPHGRFNIWSVSPRLFNTSGWILVLASTGDPGMLKIAARLNQLLFEQIDHQQFERYFEPDDSLESGLLGSLVGARALQQAGFNPTFKMVNYSLATERLTVQEQAIYAQLQHGQLPLQTVAQTIQMGEPVGLNQALAFSMSAKLTGVIDDWAKQQHQ</sequence>
<gene>
    <name evidence="1" type="ORF">LBCZ_0611</name>
</gene>
<evidence type="ECO:0000313" key="1">
    <source>
        <dbReference type="EMBL" id="BAN73779.1"/>
    </source>
</evidence>
<dbReference type="AlphaFoldDB" id="A0AAD1AMV3"/>
<dbReference type="Proteomes" id="UP000015560">
    <property type="component" value="Chromosome"/>
</dbReference>
<dbReference type="EMBL" id="AP012544">
    <property type="protein sequence ID" value="BAN73779.1"/>
    <property type="molecule type" value="Genomic_DNA"/>
</dbReference>
<accession>A0AAD1AMV3</accession>
<evidence type="ECO:0000313" key="2">
    <source>
        <dbReference type="Proteomes" id="UP000015560"/>
    </source>
</evidence>
<organism evidence="1 2">
    <name type="scientific">Lacticaseibacillus casei DSM 20011 = JCM 1134 = ATCC 393</name>
    <dbReference type="NCBI Taxonomy" id="1423732"/>
    <lineage>
        <taxon>Bacteria</taxon>
        <taxon>Bacillati</taxon>
        <taxon>Bacillota</taxon>
        <taxon>Bacilli</taxon>
        <taxon>Lactobacillales</taxon>
        <taxon>Lactobacillaceae</taxon>
        <taxon>Lacticaseibacillus</taxon>
    </lineage>
</organism>
<proteinExistence type="predicted"/>
<name>A0AAD1AMV3_LACCA</name>
<dbReference type="RefSeq" id="WP_025012350.1">
    <property type="nucleotide sequence ID" value="NZ_AP012544.1"/>
</dbReference>
<dbReference type="GeneID" id="45547876"/>